<feature type="compositionally biased region" description="Polar residues" evidence="1">
    <location>
        <begin position="1"/>
        <end position="10"/>
    </location>
</feature>
<dbReference type="EMBL" id="JAHQIW010004578">
    <property type="protein sequence ID" value="KAJ1362994.1"/>
    <property type="molecule type" value="Genomic_DNA"/>
</dbReference>
<evidence type="ECO:0000313" key="3">
    <source>
        <dbReference type="Proteomes" id="UP001196413"/>
    </source>
</evidence>
<keyword evidence="3" id="KW-1185">Reference proteome</keyword>
<name>A0AAD5QVE8_PARTN</name>
<evidence type="ECO:0000256" key="1">
    <source>
        <dbReference type="SAM" id="MobiDB-lite"/>
    </source>
</evidence>
<feature type="region of interest" description="Disordered" evidence="1">
    <location>
        <begin position="1"/>
        <end position="28"/>
    </location>
</feature>
<accession>A0AAD5QVE8</accession>
<reference evidence="2" key="1">
    <citation type="submission" date="2021-06" db="EMBL/GenBank/DDBJ databases">
        <title>Parelaphostrongylus tenuis whole genome reference sequence.</title>
        <authorList>
            <person name="Garwood T.J."/>
            <person name="Larsen P.A."/>
            <person name="Fountain-Jones N.M."/>
            <person name="Garbe J.R."/>
            <person name="Macchietto M.G."/>
            <person name="Kania S.A."/>
            <person name="Gerhold R.W."/>
            <person name="Richards J.E."/>
            <person name="Wolf T.M."/>
        </authorList>
    </citation>
    <scope>NUCLEOTIDE SEQUENCE</scope>
    <source>
        <strain evidence="2">MNPRO001-30</strain>
        <tissue evidence="2">Meninges</tissue>
    </source>
</reference>
<dbReference type="AlphaFoldDB" id="A0AAD5QVE8"/>
<sequence length="140" mass="15658">MSSSSTTMPIAQTEKDQDHLEPYDASHPQNESMLEGVLAVVRRPRYDNTFDVAVMMRESGYPEPFRLPKSVTVVKKRRDMIPLPGEEEVVSAGGYRGIVIIGSEMVLVNSLLDWSNGGIEFVKTGAYKAREPLQTCLFYT</sequence>
<proteinExistence type="predicted"/>
<comment type="caution">
    <text evidence="2">The sequence shown here is derived from an EMBL/GenBank/DDBJ whole genome shotgun (WGS) entry which is preliminary data.</text>
</comment>
<dbReference type="Proteomes" id="UP001196413">
    <property type="component" value="Unassembled WGS sequence"/>
</dbReference>
<feature type="compositionally biased region" description="Basic and acidic residues" evidence="1">
    <location>
        <begin position="13"/>
        <end position="24"/>
    </location>
</feature>
<gene>
    <name evidence="2" type="ORF">KIN20_022737</name>
</gene>
<evidence type="ECO:0000313" key="2">
    <source>
        <dbReference type="EMBL" id="KAJ1362994.1"/>
    </source>
</evidence>
<organism evidence="2 3">
    <name type="scientific">Parelaphostrongylus tenuis</name>
    <name type="common">Meningeal worm</name>
    <dbReference type="NCBI Taxonomy" id="148309"/>
    <lineage>
        <taxon>Eukaryota</taxon>
        <taxon>Metazoa</taxon>
        <taxon>Ecdysozoa</taxon>
        <taxon>Nematoda</taxon>
        <taxon>Chromadorea</taxon>
        <taxon>Rhabditida</taxon>
        <taxon>Rhabditina</taxon>
        <taxon>Rhabditomorpha</taxon>
        <taxon>Strongyloidea</taxon>
        <taxon>Metastrongylidae</taxon>
        <taxon>Parelaphostrongylus</taxon>
    </lineage>
</organism>
<protein>
    <submittedName>
        <fullName evidence="2">Uncharacterized protein</fullName>
    </submittedName>
</protein>